<evidence type="ECO:0000259" key="2">
    <source>
        <dbReference type="Pfam" id="PF13472"/>
    </source>
</evidence>
<dbReference type="CDD" id="cd01823">
    <property type="entry name" value="SEST_like"/>
    <property type="match status" value="1"/>
</dbReference>
<evidence type="ECO:0000313" key="4">
    <source>
        <dbReference type="Proteomes" id="UP001345013"/>
    </source>
</evidence>
<dbReference type="InterPro" id="IPR037460">
    <property type="entry name" value="SEST-like"/>
</dbReference>
<dbReference type="Proteomes" id="UP001345013">
    <property type="component" value="Unassembled WGS sequence"/>
</dbReference>
<dbReference type="SUPFAM" id="SSF52266">
    <property type="entry name" value="SGNH hydrolase"/>
    <property type="match status" value="1"/>
</dbReference>
<name>A0ABR0JUJ5_9EURO</name>
<gene>
    <name evidence="3" type="ORF">LTR24_010487</name>
</gene>
<feature type="signal peptide" evidence="1">
    <location>
        <begin position="1"/>
        <end position="20"/>
    </location>
</feature>
<feature type="chain" id="PRO_5047127804" description="SGNH hydrolase-type esterase domain-containing protein" evidence="1">
    <location>
        <begin position="21"/>
        <end position="335"/>
    </location>
</feature>
<proteinExistence type="predicted"/>
<accession>A0ABR0JUJ5</accession>
<evidence type="ECO:0000256" key="1">
    <source>
        <dbReference type="SAM" id="SignalP"/>
    </source>
</evidence>
<dbReference type="InterPro" id="IPR013830">
    <property type="entry name" value="SGNH_hydro"/>
</dbReference>
<keyword evidence="4" id="KW-1185">Reference proteome</keyword>
<keyword evidence="1" id="KW-0732">Signal</keyword>
<comment type="caution">
    <text evidence="3">The sequence shown here is derived from an EMBL/GenBank/DDBJ whole genome shotgun (WGS) entry which is preliminary data.</text>
</comment>
<dbReference type="PANTHER" id="PTHR37981:SF1">
    <property type="entry name" value="SGNH HYDROLASE-TYPE ESTERASE DOMAIN-CONTAINING PROTEIN"/>
    <property type="match status" value="1"/>
</dbReference>
<dbReference type="Gene3D" id="3.40.50.1110">
    <property type="entry name" value="SGNH hydrolase"/>
    <property type="match status" value="1"/>
</dbReference>
<reference evidence="3 4" key="1">
    <citation type="submission" date="2023-08" db="EMBL/GenBank/DDBJ databases">
        <title>Black Yeasts Isolated from many extreme environments.</title>
        <authorList>
            <person name="Coleine C."/>
            <person name="Stajich J.E."/>
            <person name="Selbmann L."/>
        </authorList>
    </citation>
    <scope>NUCLEOTIDE SEQUENCE [LARGE SCALE GENOMIC DNA]</scope>
    <source>
        <strain evidence="3 4">CCFEE 5885</strain>
    </source>
</reference>
<dbReference type="EMBL" id="JAVRRG010000338">
    <property type="protein sequence ID" value="KAK5072270.1"/>
    <property type="molecule type" value="Genomic_DNA"/>
</dbReference>
<organism evidence="3 4">
    <name type="scientific">Lithohypha guttulata</name>
    <dbReference type="NCBI Taxonomy" id="1690604"/>
    <lineage>
        <taxon>Eukaryota</taxon>
        <taxon>Fungi</taxon>
        <taxon>Dikarya</taxon>
        <taxon>Ascomycota</taxon>
        <taxon>Pezizomycotina</taxon>
        <taxon>Eurotiomycetes</taxon>
        <taxon>Chaetothyriomycetidae</taxon>
        <taxon>Chaetothyriales</taxon>
        <taxon>Trichomeriaceae</taxon>
        <taxon>Lithohypha</taxon>
    </lineage>
</organism>
<feature type="domain" description="SGNH hydrolase-type esterase" evidence="2">
    <location>
        <begin position="30"/>
        <end position="309"/>
    </location>
</feature>
<dbReference type="PANTHER" id="PTHR37981">
    <property type="entry name" value="LIPASE 2"/>
    <property type="match status" value="1"/>
</dbReference>
<sequence>MRSLLAIILTLWLLSSLAEAKIQVPIHYAALGDSYAAGDGAGSKRLWPRDAACGRFSGAYPYQILDNTDLEFATHWPYYENRACSGATTTSLLWKQVPWYANKDLITIQIGGNEVDFFPVLNECIQQWHPLSSCDRELDRARNLVQSTAFMERFDGMLKFVMRHVHGEALVLVLGYAEFFNAETDQCNAVTFSLTNPANVLSNKLRRDFNALVVMLNDVIGASAAAHGAVYVDIDKTFEGHRFCEPGVTEPRADNNDTWFFRQSSEKNVVVTEDIQHGVPDQGRLSVTNPFRRFADLTRAFHPTVNGHAAITGTIIEVVKEQMGETRLALKLQST</sequence>
<dbReference type="Pfam" id="PF13472">
    <property type="entry name" value="Lipase_GDSL_2"/>
    <property type="match status" value="1"/>
</dbReference>
<dbReference type="InterPro" id="IPR036514">
    <property type="entry name" value="SGNH_hydro_sf"/>
</dbReference>
<evidence type="ECO:0000313" key="3">
    <source>
        <dbReference type="EMBL" id="KAK5072270.1"/>
    </source>
</evidence>
<protein>
    <recommendedName>
        <fullName evidence="2">SGNH hydrolase-type esterase domain-containing protein</fullName>
    </recommendedName>
</protein>